<keyword evidence="1" id="KW-0479">Metal-binding</keyword>
<dbReference type="Gene3D" id="3.30.70.100">
    <property type="match status" value="1"/>
</dbReference>
<evidence type="ECO:0000313" key="4">
    <source>
        <dbReference type="Proteomes" id="UP000177698"/>
    </source>
</evidence>
<dbReference type="Pfam" id="PF00403">
    <property type="entry name" value="HMA"/>
    <property type="match status" value="1"/>
</dbReference>
<dbReference type="InterPro" id="IPR036163">
    <property type="entry name" value="HMA_dom_sf"/>
</dbReference>
<dbReference type="FunFam" id="3.30.70.100:FF:000001">
    <property type="entry name" value="ATPase copper transporting beta"/>
    <property type="match status" value="1"/>
</dbReference>
<dbReference type="EMBL" id="MGAG01000037">
    <property type="protein sequence ID" value="OGK39750.1"/>
    <property type="molecule type" value="Genomic_DNA"/>
</dbReference>
<dbReference type="CDD" id="cd00371">
    <property type="entry name" value="HMA"/>
    <property type="match status" value="1"/>
</dbReference>
<dbReference type="PANTHER" id="PTHR46594:SF4">
    <property type="entry name" value="P-TYPE CATION-TRANSPORTING ATPASE"/>
    <property type="match status" value="1"/>
</dbReference>
<reference evidence="3 4" key="1">
    <citation type="journal article" date="2016" name="Nat. Commun.">
        <title>Thousands of microbial genomes shed light on interconnected biogeochemical processes in an aquifer system.</title>
        <authorList>
            <person name="Anantharaman K."/>
            <person name="Brown C.T."/>
            <person name="Hug L.A."/>
            <person name="Sharon I."/>
            <person name="Castelle C.J."/>
            <person name="Probst A.J."/>
            <person name="Thomas B.C."/>
            <person name="Singh A."/>
            <person name="Wilkins M.J."/>
            <person name="Karaoz U."/>
            <person name="Brodie E.L."/>
            <person name="Williams K.H."/>
            <person name="Hubbard S.S."/>
            <person name="Banfield J.F."/>
        </authorList>
    </citation>
    <scope>NUCLEOTIDE SEQUENCE [LARGE SCALE GENOMIC DNA]</scope>
</reference>
<name>A0A1F7I8R1_9BACT</name>
<dbReference type="Proteomes" id="UP000177698">
    <property type="component" value="Unassembled WGS sequence"/>
</dbReference>
<dbReference type="AlphaFoldDB" id="A0A1F7I8R1"/>
<dbReference type="PANTHER" id="PTHR46594">
    <property type="entry name" value="P-TYPE CATION-TRANSPORTING ATPASE"/>
    <property type="match status" value="1"/>
</dbReference>
<dbReference type="STRING" id="1802056.A2954_04985"/>
<evidence type="ECO:0000313" key="3">
    <source>
        <dbReference type="EMBL" id="OGK39750.1"/>
    </source>
</evidence>
<feature type="domain" description="HMA" evidence="2">
    <location>
        <begin position="2"/>
        <end position="68"/>
    </location>
</feature>
<dbReference type="PROSITE" id="PS50846">
    <property type="entry name" value="HMA_2"/>
    <property type="match status" value="1"/>
</dbReference>
<dbReference type="GO" id="GO:0046872">
    <property type="term" value="F:metal ion binding"/>
    <property type="evidence" value="ECO:0007669"/>
    <property type="project" value="UniProtKB-KW"/>
</dbReference>
<gene>
    <name evidence="3" type="ORF">A2954_04985</name>
</gene>
<proteinExistence type="predicted"/>
<dbReference type="InterPro" id="IPR006121">
    <property type="entry name" value="HMA_dom"/>
</dbReference>
<comment type="caution">
    <text evidence="3">The sequence shown here is derived from an EMBL/GenBank/DDBJ whole genome shotgun (WGS) entry which is preliminary data.</text>
</comment>
<dbReference type="SUPFAM" id="SSF55008">
    <property type="entry name" value="HMA, heavy metal-associated domain"/>
    <property type="match status" value="1"/>
</dbReference>
<accession>A0A1F7I8R1</accession>
<organism evidence="3 4">
    <name type="scientific">Candidatus Roizmanbacteria bacterium RIFCSPLOWO2_01_FULL_37_12</name>
    <dbReference type="NCBI Taxonomy" id="1802056"/>
    <lineage>
        <taxon>Bacteria</taxon>
        <taxon>Candidatus Roizmaniibacteriota</taxon>
    </lineage>
</organism>
<sequence length="70" mass="7915">MQKKVFKIKGMHCSACAMDIDGELEDTDGINISNTNYAKEQTEVEFDEQKINEKKIVEIVSKLGYSISLD</sequence>
<evidence type="ECO:0000259" key="2">
    <source>
        <dbReference type="PROSITE" id="PS50846"/>
    </source>
</evidence>
<protein>
    <recommendedName>
        <fullName evidence="2">HMA domain-containing protein</fullName>
    </recommendedName>
</protein>
<evidence type="ECO:0000256" key="1">
    <source>
        <dbReference type="ARBA" id="ARBA00022723"/>
    </source>
</evidence>